<dbReference type="AlphaFoldDB" id="A0A0F9GV36"/>
<organism evidence="1">
    <name type="scientific">marine sediment metagenome</name>
    <dbReference type="NCBI Taxonomy" id="412755"/>
    <lineage>
        <taxon>unclassified sequences</taxon>
        <taxon>metagenomes</taxon>
        <taxon>ecological metagenomes</taxon>
    </lineage>
</organism>
<feature type="non-terminal residue" evidence="1">
    <location>
        <position position="1"/>
    </location>
</feature>
<accession>A0A0F9GV36</accession>
<gene>
    <name evidence="1" type="ORF">LCGC14_2139710</name>
</gene>
<dbReference type="EMBL" id="LAZR01027034">
    <property type="protein sequence ID" value="KKL66967.1"/>
    <property type="molecule type" value="Genomic_DNA"/>
</dbReference>
<comment type="caution">
    <text evidence="1">The sequence shown here is derived from an EMBL/GenBank/DDBJ whole genome shotgun (WGS) entry which is preliminary data.</text>
</comment>
<reference evidence="1" key="1">
    <citation type="journal article" date="2015" name="Nature">
        <title>Complex archaea that bridge the gap between prokaryotes and eukaryotes.</title>
        <authorList>
            <person name="Spang A."/>
            <person name="Saw J.H."/>
            <person name="Jorgensen S.L."/>
            <person name="Zaremba-Niedzwiedzka K."/>
            <person name="Martijn J."/>
            <person name="Lind A.E."/>
            <person name="van Eijk R."/>
            <person name="Schleper C."/>
            <person name="Guy L."/>
            <person name="Ettema T.J."/>
        </authorList>
    </citation>
    <scope>NUCLEOTIDE SEQUENCE</scope>
</reference>
<sequence length="27" mass="2899">ANIALIFGLPALALIGAYRLKAESERK</sequence>
<protein>
    <submittedName>
        <fullName evidence="1">Uncharacterized protein</fullName>
    </submittedName>
</protein>
<evidence type="ECO:0000313" key="1">
    <source>
        <dbReference type="EMBL" id="KKL66967.1"/>
    </source>
</evidence>
<name>A0A0F9GV36_9ZZZZ</name>
<proteinExistence type="predicted"/>